<dbReference type="EMBL" id="JAMDHA010000029">
    <property type="protein sequence ID" value="MDD1010597.1"/>
    <property type="molecule type" value="Genomic_DNA"/>
</dbReference>
<dbReference type="RefSeq" id="WP_273877966.1">
    <property type="nucleotide sequence ID" value="NZ_JAMDHA010000029.1"/>
</dbReference>
<comment type="caution">
    <text evidence="1">The sequence shown here is derived from an EMBL/GenBank/DDBJ whole genome shotgun (WGS) entry which is preliminary data.</text>
</comment>
<accession>A0A9X4C5I8</accession>
<gene>
    <name evidence="1" type="ORF">M5G27_24290</name>
</gene>
<sequence>MAGLPADDFLSEYTESKFVAASLLAIAIYQAQLILPMYPNPCGSWLASEGVRLVDDVFVGWGTYPLLW</sequence>
<reference evidence="1 2" key="1">
    <citation type="submission" date="2022-05" db="EMBL/GenBank/DDBJ databases">
        <title>Novel Pseudomonas spp. Isolated from a Rainbow Trout Aquaculture Facility.</title>
        <authorList>
            <person name="Testerman T."/>
            <person name="Graf J."/>
        </authorList>
    </citation>
    <scope>NUCLEOTIDE SEQUENCE [LARGE SCALE GENOMIC DNA]</scope>
    <source>
        <strain evidence="1 2">ID1042</strain>
    </source>
</reference>
<evidence type="ECO:0000313" key="2">
    <source>
        <dbReference type="Proteomes" id="UP001148185"/>
    </source>
</evidence>
<keyword evidence="2" id="KW-1185">Reference proteome</keyword>
<proteinExistence type="predicted"/>
<name>A0A9X4C5I8_9PSED</name>
<evidence type="ECO:0000313" key="1">
    <source>
        <dbReference type="EMBL" id="MDD1010597.1"/>
    </source>
</evidence>
<dbReference type="AlphaFoldDB" id="A0A9X4C5I8"/>
<protein>
    <submittedName>
        <fullName evidence="1">Uncharacterized protein</fullName>
    </submittedName>
</protein>
<dbReference type="Proteomes" id="UP001148185">
    <property type="component" value="Unassembled WGS sequence"/>
</dbReference>
<organism evidence="1 2">
    <name type="scientific">Pseudomonas shahriarae</name>
    <dbReference type="NCBI Taxonomy" id="2745512"/>
    <lineage>
        <taxon>Bacteria</taxon>
        <taxon>Pseudomonadati</taxon>
        <taxon>Pseudomonadota</taxon>
        <taxon>Gammaproteobacteria</taxon>
        <taxon>Pseudomonadales</taxon>
        <taxon>Pseudomonadaceae</taxon>
        <taxon>Pseudomonas</taxon>
    </lineage>
</organism>